<proteinExistence type="predicted"/>
<keyword evidence="2" id="KW-1185">Reference proteome</keyword>
<organism evidence="1 2">
    <name type="scientific">Rubus argutus</name>
    <name type="common">Southern blackberry</name>
    <dbReference type="NCBI Taxonomy" id="59490"/>
    <lineage>
        <taxon>Eukaryota</taxon>
        <taxon>Viridiplantae</taxon>
        <taxon>Streptophyta</taxon>
        <taxon>Embryophyta</taxon>
        <taxon>Tracheophyta</taxon>
        <taxon>Spermatophyta</taxon>
        <taxon>Magnoliopsida</taxon>
        <taxon>eudicotyledons</taxon>
        <taxon>Gunneridae</taxon>
        <taxon>Pentapetalae</taxon>
        <taxon>rosids</taxon>
        <taxon>fabids</taxon>
        <taxon>Rosales</taxon>
        <taxon>Rosaceae</taxon>
        <taxon>Rosoideae</taxon>
        <taxon>Rosoideae incertae sedis</taxon>
        <taxon>Rubus</taxon>
    </lineage>
</organism>
<comment type="caution">
    <text evidence="1">The sequence shown here is derived from an EMBL/GenBank/DDBJ whole genome shotgun (WGS) entry which is preliminary data.</text>
</comment>
<dbReference type="AlphaFoldDB" id="A0AAW1VYW5"/>
<evidence type="ECO:0000313" key="1">
    <source>
        <dbReference type="EMBL" id="KAK9912094.1"/>
    </source>
</evidence>
<sequence length="107" mass="11623">MVAGLSWARVWQGNGGCGRGTPEHKIGLGILDGVCGDARAWALVRLSRRRRRREGHGAGGAGSTTVMAEIDGCEERRWRVLAFEEKWCHGSGGEVALVIWLHGKACR</sequence>
<dbReference type="Proteomes" id="UP001457282">
    <property type="component" value="Unassembled WGS sequence"/>
</dbReference>
<accession>A0AAW1VYW5</accession>
<dbReference type="EMBL" id="JBEDUW010000007">
    <property type="protein sequence ID" value="KAK9912094.1"/>
    <property type="molecule type" value="Genomic_DNA"/>
</dbReference>
<name>A0AAW1VYW5_RUBAR</name>
<evidence type="ECO:0000313" key="2">
    <source>
        <dbReference type="Proteomes" id="UP001457282"/>
    </source>
</evidence>
<protein>
    <submittedName>
        <fullName evidence="1">Uncharacterized protein</fullName>
    </submittedName>
</protein>
<reference evidence="1 2" key="1">
    <citation type="journal article" date="2023" name="G3 (Bethesda)">
        <title>A chromosome-length genome assembly and annotation of blackberry (Rubus argutus, cv. 'Hillquist').</title>
        <authorList>
            <person name="Bruna T."/>
            <person name="Aryal R."/>
            <person name="Dudchenko O."/>
            <person name="Sargent D.J."/>
            <person name="Mead D."/>
            <person name="Buti M."/>
            <person name="Cavallini A."/>
            <person name="Hytonen T."/>
            <person name="Andres J."/>
            <person name="Pham M."/>
            <person name="Weisz D."/>
            <person name="Mascagni F."/>
            <person name="Usai G."/>
            <person name="Natali L."/>
            <person name="Bassil N."/>
            <person name="Fernandez G.E."/>
            <person name="Lomsadze A."/>
            <person name="Armour M."/>
            <person name="Olukolu B."/>
            <person name="Poorten T."/>
            <person name="Britton C."/>
            <person name="Davik J."/>
            <person name="Ashrafi H."/>
            <person name="Aiden E.L."/>
            <person name="Borodovsky M."/>
            <person name="Worthington M."/>
        </authorList>
    </citation>
    <scope>NUCLEOTIDE SEQUENCE [LARGE SCALE GENOMIC DNA]</scope>
    <source>
        <strain evidence="1">PI 553951</strain>
    </source>
</reference>
<gene>
    <name evidence="1" type="ORF">M0R45_035969</name>
</gene>